<dbReference type="Pfam" id="PF26359">
    <property type="entry name" value="YwtC"/>
    <property type="match status" value="1"/>
</dbReference>
<dbReference type="InterPro" id="IPR058890">
    <property type="entry name" value="YwtC-like"/>
</dbReference>
<dbReference type="STRING" id="930128.SAMN05192532_102559"/>
<dbReference type="RefSeq" id="WP_091659280.1">
    <property type="nucleotide sequence ID" value="NZ_FONT01000002.1"/>
</dbReference>
<sequence length="59" mass="6644">MKIVKGLLPFVYLGGIILLMDVLKHEETLSVVERAMIEEQLQQQEEEVSADESVLTTAK</sequence>
<organism evidence="1 2">
    <name type="scientific">Alteribacillus iranensis</name>
    <dbReference type="NCBI Taxonomy" id="930128"/>
    <lineage>
        <taxon>Bacteria</taxon>
        <taxon>Bacillati</taxon>
        <taxon>Bacillota</taxon>
        <taxon>Bacilli</taxon>
        <taxon>Bacillales</taxon>
        <taxon>Bacillaceae</taxon>
        <taxon>Alteribacillus</taxon>
    </lineage>
</organism>
<dbReference type="EMBL" id="FONT01000002">
    <property type="protein sequence ID" value="SFE60693.1"/>
    <property type="molecule type" value="Genomic_DNA"/>
</dbReference>
<gene>
    <name evidence="1" type="ORF">SAMN05192532_102559</name>
</gene>
<proteinExistence type="predicted"/>
<dbReference type="Proteomes" id="UP000199516">
    <property type="component" value="Unassembled WGS sequence"/>
</dbReference>
<reference evidence="1 2" key="1">
    <citation type="submission" date="2016-10" db="EMBL/GenBank/DDBJ databases">
        <authorList>
            <person name="de Groot N.N."/>
        </authorList>
    </citation>
    <scope>NUCLEOTIDE SEQUENCE [LARGE SCALE GENOMIC DNA]</scope>
    <source>
        <strain evidence="1 2">DSM 23995</strain>
    </source>
</reference>
<evidence type="ECO:0000313" key="1">
    <source>
        <dbReference type="EMBL" id="SFE60693.1"/>
    </source>
</evidence>
<accession>A0A1I2BZ00</accession>
<dbReference type="AlphaFoldDB" id="A0A1I2BZ00"/>
<protein>
    <submittedName>
        <fullName evidence="1">Uncharacterized protein</fullName>
    </submittedName>
</protein>
<keyword evidence="2" id="KW-1185">Reference proteome</keyword>
<evidence type="ECO:0000313" key="2">
    <source>
        <dbReference type="Proteomes" id="UP000199516"/>
    </source>
</evidence>
<name>A0A1I2BZ00_9BACI</name>